<feature type="signal peptide" evidence="2">
    <location>
        <begin position="1"/>
        <end position="25"/>
    </location>
</feature>
<feature type="domain" description="Alpha-galactosidase NEW3" evidence="3">
    <location>
        <begin position="176"/>
        <end position="230"/>
    </location>
</feature>
<evidence type="ECO:0000313" key="5">
    <source>
        <dbReference type="Proteomes" id="UP000195772"/>
    </source>
</evidence>
<dbReference type="RefSeq" id="WP_032134332.1">
    <property type="nucleotide sequence ID" value="NZ_AP025562.1"/>
</dbReference>
<dbReference type="OrthoDB" id="8631677at2"/>
<dbReference type="InterPro" id="IPR013783">
    <property type="entry name" value="Ig-like_fold"/>
</dbReference>
<dbReference type="Gene3D" id="2.60.40.10">
    <property type="entry name" value="Immunoglobulins"/>
    <property type="match status" value="1"/>
</dbReference>
<dbReference type="Pfam" id="PF10633">
    <property type="entry name" value="NPCBM_assoc"/>
    <property type="match status" value="2"/>
</dbReference>
<evidence type="ECO:0000259" key="3">
    <source>
        <dbReference type="Pfam" id="PF10633"/>
    </source>
</evidence>
<name>A0A1Y3R086_9BACT</name>
<keyword evidence="2" id="KW-0732">Signal</keyword>
<sequence>MTMRTNYLLFFAVLLGAFPAAGAHAAADSLSTGVVLYSPYTKIVVSPGASINYSVDLINNGHEIRTENIALGGLPSSWKYDIKSGGWNIEQMAVLPDEKKNFTLTVNVPLKINKGSYKFHLSAGEARLPLTIVVSKQGTYQSEFTTDQPNMQGNSKSNFTFSTTLRNQTADRQLYALMADAPRGWNVVFKPNYKQATSAQVDANASQNISVEVTPAANAEAGTYKIPVRAVTNSTSAELTLEVAITGTFQMEVTTPKGLLSADITAGDTRRIDLEVVNTGSSELKDIQLSSRKPAGWELSFEPSKIASLKAGAAANVTAELKASPKALPGDYVVVMDAKTPEVTADAQFRISVKTPLFWGWVGVLVILAAVGGVYCLFRKYGRR</sequence>
<dbReference type="Proteomes" id="UP000195772">
    <property type="component" value="Unassembled WGS sequence"/>
</dbReference>
<keyword evidence="1" id="KW-1133">Transmembrane helix</keyword>
<dbReference type="PANTHER" id="PTHR39198">
    <property type="entry name" value="HYPOTHETICAL MEMBRANE PROTEIN, CONSERVED"/>
    <property type="match status" value="1"/>
</dbReference>
<feature type="domain" description="Alpha-galactosidase NEW3" evidence="3">
    <location>
        <begin position="264"/>
        <end position="339"/>
    </location>
</feature>
<dbReference type="AlphaFoldDB" id="A0A1Y3R086"/>
<feature type="transmembrane region" description="Helical" evidence="1">
    <location>
        <begin position="358"/>
        <end position="378"/>
    </location>
</feature>
<gene>
    <name evidence="4" type="ORF">B5G41_12780</name>
</gene>
<dbReference type="InterPro" id="IPR018905">
    <property type="entry name" value="A-galactase_NEW3"/>
</dbReference>
<dbReference type="EMBL" id="NFHB01000009">
    <property type="protein sequence ID" value="OUN02230.1"/>
    <property type="molecule type" value="Genomic_DNA"/>
</dbReference>
<evidence type="ECO:0000313" key="4">
    <source>
        <dbReference type="EMBL" id="OUN02230.1"/>
    </source>
</evidence>
<organism evidence="4 5">
    <name type="scientific">Alistipes onderdonkii</name>
    <dbReference type="NCBI Taxonomy" id="328813"/>
    <lineage>
        <taxon>Bacteria</taxon>
        <taxon>Pseudomonadati</taxon>
        <taxon>Bacteroidota</taxon>
        <taxon>Bacteroidia</taxon>
        <taxon>Bacteroidales</taxon>
        <taxon>Rikenellaceae</taxon>
        <taxon>Alistipes</taxon>
    </lineage>
</organism>
<evidence type="ECO:0000256" key="1">
    <source>
        <dbReference type="SAM" id="Phobius"/>
    </source>
</evidence>
<accession>A0A1Y3R086</accession>
<keyword evidence="1" id="KW-0812">Transmembrane</keyword>
<feature type="chain" id="PRO_5010992895" description="Alpha-galactosidase NEW3 domain-containing protein" evidence="2">
    <location>
        <begin position="26"/>
        <end position="384"/>
    </location>
</feature>
<evidence type="ECO:0000256" key="2">
    <source>
        <dbReference type="SAM" id="SignalP"/>
    </source>
</evidence>
<reference evidence="5" key="1">
    <citation type="submission" date="2017-04" db="EMBL/GenBank/DDBJ databases">
        <title>Function of individual gut microbiota members based on whole genome sequencing of pure cultures obtained from chicken caecum.</title>
        <authorList>
            <person name="Medvecky M."/>
            <person name="Cejkova D."/>
            <person name="Polansky O."/>
            <person name="Karasova D."/>
            <person name="Kubasova T."/>
            <person name="Cizek A."/>
            <person name="Rychlik I."/>
        </authorList>
    </citation>
    <scope>NUCLEOTIDE SEQUENCE [LARGE SCALE GENOMIC DNA]</scope>
    <source>
        <strain evidence="5">An90</strain>
    </source>
</reference>
<protein>
    <recommendedName>
        <fullName evidence="3">Alpha-galactosidase NEW3 domain-containing protein</fullName>
    </recommendedName>
</protein>
<dbReference type="PANTHER" id="PTHR39198:SF1">
    <property type="entry name" value="ALPHA-GALACTOSIDASE NEW3 DOMAIN-CONTAINING PROTEIN"/>
    <property type="match status" value="1"/>
</dbReference>
<dbReference type="eggNOG" id="COG1470">
    <property type="taxonomic scope" value="Bacteria"/>
</dbReference>
<proteinExistence type="predicted"/>
<keyword evidence="1" id="KW-0472">Membrane</keyword>
<comment type="caution">
    <text evidence="4">The sequence shown here is derived from an EMBL/GenBank/DDBJ whole genome shotgun (WGS) entry which is preliminary data.</text>
</comment>